<feature type="compositionally biased region" description="Low complexity" evidence="1">
    <location>
        <begin position="1"/>
        <end position="24"/>
    </location>
</feature>
<dbReference type="Pfam" id="PF13620">
    <property type="entry name" value="CarboxypepD_reg"/>
    <property type="match status" value="1"/>
</dbReference>
<dbReference type="EMBL" id="JBBEGL010000006">
    <property type="protein sequence ID" value="MEJ2889170.1"/>
    <property type="molecule type" value="Genomic_DNA"/>
</dbReference>
<dbReference type="InterPro" id="IPR008969">
    <property type="entry name" value="CarboxyPept-like_regulatory"/>
</dbReference>
<gene>
    <name evidence="2" type="ORF">WCD41_22110</name>
</gene>
<organism evidence="2 3">
    <name type="scientific">Actinomycetospora aeridis</name>
    <dbReference type="NCBI Taxonomy" id="3129231"/>
    <lineage>
        <taxon>Bacteria</taxon>
        <taxon>Bacillati</taxon>
        <taxon>Actinomycetota</taxon>
        <taxon>Actinomycetes</taxon>
        <taxon>Pseudonocardiales</taxon>
        <taxon>Pseudonocardiaceae</taxon>
        <taxon>Actinomycetospora</taxon>
    </lineage>
</organism>
<evidence type="ECO:0000256" key="1">
    <source>
        <dbReference type="SAM" id="MobiDB-lite"/>
    </source>
</evidence>
<accession>A0ABU8NB25</accession>
<dbReference type="SUPFAM" id="SSF49464">
    <property type="entry name" value="Carboxypeptidase regulatory domain-like"/>
    <property type="match status" value="1"/>
</dbReference>
<feature type="region of interest" description="Disordered" evidence="1">
    <location>
        <begin position="1"/>
        <end position="31"/>
    </location>
</feature>
<reference evidence="2 3" key="1">
    <citation type="submission" date="2024-03" db="EMBL/GenBank/DDBJ databases">
        <title>Actinomycetospora sp. OC33-EN06, a novel actinomycete isolated from wild orchid (Aerides multiflora).</title>
        <authorList>
            <person name="Suriyachadkun C."/>
        </authorList>
    </citation>
    <scope>NUCLEOTIDE SEQUENCE [LARGE SCALE GENOMIC DNA]</scope>
    <source>
        <strain evidence="2 3">OC33-EN06</strain>
    </source>
</reference>
<dbReference type="Gene3D" id="2.60.40.1120">
    <property type="entry name" value="Carboxypeptidase-like, regulatory domain"/>
    <property type="match status" value="1"/>
</dbReference>
<evidence type="ECO:0000313" key="3">
    <source>
        <dbReference type="Proteomes" id="UP001370100"/>
    </source>
</evidence>
<keyword evidence="3" id="KW-1185">Reference proteome</keyword>
<sequence>MRRSSASSAPSSASSSAPEPVAEPVDGRPVVAGTVEGPAEAVVTLVDTDGRQHGRAGTTDGRYRLPVPAAGTWLVIVSAPGHAPQARRVEVRGGDDRAHDLRLTLTAR</sequence>
<name>A0ABU8NB25_9PSEU</name>
<comment type="caution">
    <text evidence="2">The sequence shown here is derived from an EMBL/GenBank/DDBJ whole genome shotgun (WGS) entry which is preliminary data.</text>
</comment>
<dbReference type="Proteomes" id="UP001370100">
    <property type="component" value="Unassembled WGS sequence"/>
</dbReference>
<proteinExistence type="predicted"/>
<protein>
    <submittedName>
        <fullName evidence="2">Carboxypeptidase-like regulatory domain-containing protein</fullName>
    </submittedName>
</protein>
<evidence type="ECO:0000313" key="2">
    <source>
        <dbReference type="EMBL" id="MEJ2889170.1"/>
    </source>
</evidence>